<dbReference type="Gene3D" id="3.30.1600.10">
    <property type="entry name" value="SIR2/SIRT2 'Small Domain"/>
    <property type="match status" value="1"/>
</dbReference>
<evidence type="ECO:0000313" key="6">
    <source>
        <dbReference type="EMBL" id="OEH83775.1"/>
    </source>
</evidence>
<dbReference type="GO" id="GO:0017136">
    <property type="term" value="F:histone deacetylase activity, NAD-dependent"/>
    <property type="evidence" value="ECO:0007669"/>
    <property type="project" value="TreeGrafter"/>
</dbReference>
<organism evidence="6 7">
    <name type="scientific">Enterococcus rivorum</name>
    <dbReference type="NCBI Taxonomy" id="762845"/>
    <lineage>
        <taxon>Bacteria</taxon>
        <taxon>Bacillati</taxon>
        <taxon>Bacillota</taxon>
        <taxon>Bacilli</taxon>
        <taxon>Lactobacillales</taxon>
        <taxon>Enterococcaceae</taxon>
        <taxon>Enterococcus</taxon>
    </lineage>
</organism>
<evidence type="ECO:0000256" key="2">
    <source>
        <dbReference type="ARBA" id="ARBA00022679"/>
    </source>
</evidence>
<dbReference type="EMBL" id="MIEK01000003">
    <property type="protein sequence ID" value="OEH83775.1"/>
    <property type="molecule type" value="Genomic_DNA"/>
</dbReference>
<evidence type="ECO:0000256" key="3">
    <source>
        <dbReference type="ARBA" id="ARBA00023027"/>
    </source>
</evidence>
<keyword evidence="7" id="KW-1185">Reference proteome</keyword>
<keyword evidence="3" id="KW-0520">NAD</keyword>
<evidence type="ECO:0000256" key="1">
    <source>
        <dbReference type="ARBA" id="ARBA00012928"/>
    </source>
</evidence>
<dbReference type="InterPro" id="IPR029035">
    <property type="entry name" value="DHS-like_NAD/FAD-binding_dom"/>
</dbReference>
<keyword evidence="2" id="KW-0808">Transferase</keyword>
<reference evidence="6 7" key="1">
    <citation type="submission" date="2016-09" db="EMBL/GenBank/DDBJ databases">
        <authorList>
            <person name="Capua I."/>
            <person name="De Benedictis P."/>
            <person name="Joannis T."/>
            <person name="Lombin L.H."/>
            <person name="Cattoli G."/>
        </authorList>
    </citation>
    <scope>NUCLEOTIDE SEQUENCE [LARGE SCALE GENOMIC DNA]</scope>
    <source>
        <strain evidence="6 7">LMG 25899</strain>
    </source>
</reference>
<evidence type="ECO:0000256" key="4">
    <source>
        <dbReference type="PROSITE-ProRule" id="PRU00236"/>
    </source>
</evidence>
<dbReference type="NCBIfam" id="NF001752">
    <property type="entry name" value="PRK00481.1-1"/>
    <property type="match status" value="1"/>
</dbReference>
<dbReference type="OrthoDB" id="9800582at2"/>
<dbReference type="PANTHER" id="PTHR11085">
    <property type="entry name" value="NAD-DEPENDENT PROTEIN DEACYLASE SIRTUIN-5, MITOCHONDRIAL-RELATED"/>
    <property type="match status" value="1"/>
</dbReference>
<dbReference type="PANTHER" id="PTHR11085:SF4">
    <property type="entry name" value="NAD-DEPENDENT PROTEIN DEACYLASE"/>
    <property type="match status" value="1"/>
</dbReference>
<proteinExistence type="predicted"/>
<gene>
    <name evidence="6" type="ORF">BCR26_08095</name>
</gene>
<dbReference type="InterPro" id="IPR026591">
    <property type="entry name" value="Sirtuin_cat_small_dom_sf"/>
</dbReference>
<feature type="domain" description="Deacetylase sirtuin-type" evidence="5">
    <location>
        <begin position="1"/>
        <end position="235"/>
    </location>
</feature>
<dbReference type="InterPro" id="IPR026590">
    <property type="entry name" value="Ssirtuin_cat_dom"/>
</dbReference>
<dbReference type="Pfam" id="PF02146">
    <property type="entry name" value="SIR2"/>
    <property type="match status" value="1"/>
</dbReference>
<dbReference type="Gene3D" id="3.40.50.1220">
    <property type="entry name" value="TPP-binding domain"/>
    <property type="match status" value="1"/>
</dbReference>
<evidence type="ECO:0000313" key="7">
    <source>
        <dbReference type="Proteomes" id="UP000095256"/>
    </source>
</evidence>
<sequence length="235" mass="26724">METIDSQKAVDYIKGTDSITFLTGAGVSTESSVPDYRSLSGVYQGIQRPEYLLSHTCLEQEPEKFYSFVKTLYHPQAEPNMIHQKIAALEETKETWVVSQNIDGLHKKAGTRHLVNFHGDIYDCYCRKCRQSVRWSDYLKSDVHSFCGGQIRPNVILYEEGLIESAVKQAIKVVEQASVIAIVGTNFNVHPFCDLIHYVKNETKILVINQTPITLNRPAYFYEGNALEIFNKINL</sequence>
<dbReference type="GO" id="GO:0070403">
    <property type="term" value="F:NAD+ binding"/>
    <property type="evidence" value="ECO:0007669"/>
    <property type="project" value="InterPro"/>
</dbReference>
<dbReference type="InterPro" id="IPR050134">
    <property type="entry name" value="NAD-dep_sirtuin_deacylases"/>
</dbReference>
<accession>A0A1E5L0Z9</accession>
<dbReference type="RefSeq" id="WP_069697302.1">
    <property type="nucleotide sequence ID" value="NZ_JAGGMA010000010.1"/>
</dbReference>
<name>A0A1E5L0Z9_9ENTE</name>
<protein>
    <recommendedName>
        <fullName evidence="1">protein acetyllysine N-acetyltransferase</fullName>
        <ecNumber evidence="1">2.3.1.286</ecNumber>
    </recommendedName>
</protein>
<dbReference type="SUPFAM" id="SSF52467">
    <property type="entry name" value="DHS-like NAD/FAD-binding domain"/>
    <property type="match status" value="1"/>
</dbReference>
<dbReference type="STRING" id="762845.BCR26_08095"/>
<evidence type="ECO:0000259" key="5">
    <source>
        <dbReference type="PROSITE" id="PS50305"/>
    </source>
</evidence>
<comment type="caution">
    <text evidence="4">Lacks conserved residue(s) required for the propagation of feature annotation.</text>
</comment>
<dbReference type="AlphaFoldDB" id="A0A1E5L0Z9"/>
<comment type="caution">
    <text evidence="6">The sequence shown here is derived from an EMBL/GenBank/DDBJ whole genome shotgun (WGS) entry which is preliminary data.</text>
</comment>
<dbReference type="PROSITE" id="PS50305">
    <property type="entry name" value="SIRTUIN"/>
    <property type="match status" value="1"/>
</dbReference>
<dbReference type="InterPro" id="IPR003000">
    <property type="entry name" value="Sirtuin"/>
</dbReference>
<dbReference type="EC" id="2.3.1.286" evidence="1"/>
<dbReference type="Proteomes" id="UP000095256">
    <property type="component" value="Unassembled WGS sequence"/>
</dbReference>